<name>A0A0G0T466_9BACT</name>
<evidence type="ECO:0000256" key="1">
    <source>
        <dbReference type="SAM" id="MobiDB-lite"/>
    </source>
</evidence>
<evidence type="ECO:0000313" key="3">
    <source>
        <dbReference type="Proteomes" id="UP000034013"/>
    </source>
</evidence>
<dbReference type="EMBL" id="LBZO01000053">
    <property type="protein sequence ID" value="KKR71794.1"/>
    <property type="molecule type" value="Genomic_DNA"/>
</dbReference>
<reference evidence="2 3" key="1">
    <citation type="journal article" date="2015" name="Nature">
        <title>rRNA introns, odd ribosomes, and small enigmatic genomes across a large radiation of phyla.</title>
        <authorList>
            <person name="Brown C.T."/>
            <person name="Hug L.A."/>
            <person name="Thomas B.C."/>
            <person name="Sharon I."/>
            <person name="Castelle C.J."/>
            <person name="Singh A."/>
            <person name="Wilkins M.J."/>
            <person name="Williams K.H."/>
            <person name="Banfield J.F."/>
        </authorList>
    </citation>
    <scope>NUCLEOTIDE SEQUENCE [LARGE SCALE GENOMIC DNA]</scope>
</reference>
<sequence>APIAKAVEVKPEAAKPTSQNNDFLSAMQSLTRAGASNEHKNLGRNDPCWCGKKKADGTPVKYKNCHYPN</sequence>
<proteinExistence type="predicted"/>
<gene>
    <name evidence="2" type="ORF">UU16_C0053G0001</name>
</gene>
<organism evidence="2 3">
    <name type="scientific">Candidatus Woesebacteria bacterium GW2011_GWA2_40_7</name>
    <dbReference type="NCBI Taxonomy" id="1618562"/>
    <lineage>
        <taxon>Bacteria</taxon>
        <taxon>Candidatus Woeseibacteriota</taxon>
    </lineage>
</organism>
<feature type="region of interest" description="Disordered" evidence="1">
    <location>
        <begin position="1"/>
        <end position="22"/>
    </location>
</feature>
<dbReference type="Gene3D" id="3.10.450.50">
    <property type="match status" value="1"/>
</dbReference>
<protein>
    <recommendedName>
        <fullName evidence="4">Protein translocase subunit SecA</fullName>
    </recommendedName>
</protein>
<evidence type="ECO:0008006" key="4">
    <source>
        <dbReference type="Google" id="ProtNLM"/>
    </source>
</evidence>
<comment type="caution">
    <text evidence="2">The sequence shown here is derived from an EMBL/GenBank/DDBJ whole genome shotgun (WGS) entry which is preliminary data.</text>
</comment>
<dbReference type="Proteomes" id="UP000034013">
    <property type="component" value="Unassembled WGS sequence"/>
</dbReference>
<accession>A0A0G0T466</accession>
<dbReference type="AlphaFoldDB" id="A0A0G0T466"/>
<evidence type="ECO:0000313" key="2">
    <source>
        <dbReference type="EMBL" id="KKR71794.1"/>
    </source>
</evidence>
<feature type="non-terminal residue" evidence="2">
    <location>
        <position position="1"/>
    </location>
</feature>